<protein>
    <recommendedName>
        <fullName evidence="3">Aspartyl protease</fullName>
    </recommendedName>
</protein>
<dbReference type="SUPFAM" id="SSF50630">
    <property type="entry name" value="Acid proteases"/>
    <property type="match status" value="1"/>
</dbReference>
<gene>
    <name evidence="1" type="ORF">GCM10022410_09640</name>
</gene>
<sequence length="126" mass="14098">MKLELVNQLLEVEMLISYRGKTKLVDKLIVDTGAAHTLISSDVVDDIGIYFENGDPLVSSFGIGGEEYSFQKQVDSIKLDSYEITEMKLDFGYLGDWDINGLIGLDILIHGQFILDLGKLTLIQRN</sequence>
<dbReference type="InterPro" id="IPR021109">
    <property type="entry name" value="Peptidase_aspartic_dom_sf"/>
</dbReference>
<accession>A0ABP7VEE2</accession>
<evidence type="ECO:0008006" key="3">
    <source>
        <dbReference type="Google" id="ProtNLM"/>
    </source>
</evidence>
<reference evidence="2" key="1">
    <citation type="journal article" date="2019" name="Int. J. Syst. Evol. Microbiol.">
        <title>The Global Catalogue of Microorganisms (GCM) 10K type strain sequencing project: providing services to taxonomists for standard genome sequencing and annotation.</title>
        <authorList>
            <consortium name="The Broad Institute Genomics Platform"/>
            <consortium name="The Broad Institute Genome Sequencing Center for Infectious Disease"/>
            <person name="Wu L."/>
            <person name="Ma J."/>
        </authorList>
    </citation>
    <scope>NUCLEOTIDE SEQUENCE [LARGE SCALE GENOMIC DNA]</scope>
    <source>
        <strain evidence="2">JCM 17250</strain>
    </source>
</reference>
<dbReference type="Proteomes" id="UP001501734">
    <property type="component" value="Unassembled WGS sequence"/>
</dbReference>
<dbReference type="Gene3D" id="2.40.70.10">
    <property type="entry name" value="Acid Proteases"/>
    <property type="match status" value="1"/>
</dbReference>
<dbReference type="InterPro" id="IPR001969">
    <property type="entry name" value="Aspartic_peptidase_AS"/>
</dbReference>
<comment type="caution">
    <text evidence="1">The sequence shown here is derived from an EMBL/GenBank/DDBJ whole genome shotgun (WGS) entry which is preliminary data.</text>
</comment>
<name>A0ABP7VEE2_9BACI</name>
<evidence type="ECO:0000313" key="1">
    <source>
        <dbReference type="EMBL" id="GAA4065205.1"/>
    </source>
</evidence>
<dbReference type="EMBL" id="BAABDL010000050">
    <property type="protein sequence ID" value="GAA4065205.1"/>
    <property type="molecule type" value="Genomic_DNA"/>
</dbReference>
<proteinExistence type="predicted"/>
<organism evidence="1 2">
    <name type="scientific">Amphibacillus indicireducens</name>
    <dbReference type="NCBI Taxonomy" id="1076330"/>
    <lineage>
        <taxon>Bacteria</taxon>
        <taxon>Bacillati</taxon>
        <taxon>Bacillota</taxon>
        <taxon>Bacilli</taxon>
        <taxon>Bacillales</taxon>
        <taxon>Bacillaceae</taxon>
        <taxon>Amphibacillus</taxon>
    </lineage>
</organism>
<evidence type="ECO:0000313" key="2">
    <source>
        <dbReference type="Proteomes" id="UP001501734"/>
    </source>
</evidence>
<dbReference type="Pfam" id="PF13650">
    <property type="entry name" value="Asp_protease_2"/>
    <property type="match status" value="1"/>
</dbReference>
<dbReference type="RefSeq" id="WP_344910909.1">
    <property type="nucleotide sequence ID" value="NZ_BAABDL010000050.1"/>
</dbReference>
<dbReference type="PROSITE" id="PS00141">
    <property type="entry name" value="ASP_PROTEASE"/>
    <property type="match status" value="1"/>
</dbReference>
<keyword evidence="2" id="KW-1185">Reference proteome</keyword>